<keyword evidence="3" id="KW-1185">Reference proteome</keyword>
<feature type="compositionally biased region" description="Basic and acidic residues" evidence="1">
    <location>
        <begin position="43"/>
        <end position="78"/>
    </location>
</feature>
<feature type="region of interest" description="Disordered" evidence="1">
    <location>
        <begin position="19"/>
        <end position="78"/>
    </location>
</feature>
<protein>
    <submittedName>
        <fullName evidence="2">Uncharacterized protein</fullName>
    </submittedName>
</protein>
<proteinExistence type="predicted"/>
<name>A0A1M5VNM9_9BACI</name>
<dbReference type="AlphaFoldDB" id="A0A1M5VNM9"/>
<evidence type="ECO:0000313" key="2">
    <source>
        <dbReference type="EMBL" id="SHH76837.1"/>
    </source>
</evidence>
<evidence type="ECO:0000256" key="1">
    <source>
        <dbReference type="SAM" id="MobiDB-lite"/>
    </source>
</evidence>
<gene>
    <name evidence="2" type="ORF">SAMN05421807_11324</name>
</gene>
<reference evidence="3" key="1">
    <citation type="submission" date="2016-11" db="EMBL/GenBank/DDBJ databases">
        <authorList>
            <person name="Varghese N."/>
            <person name="Submissions S."/>
        </authorList>
    </citation>
    <scope>NUCLEOTIDE SEQUENCE [LARGE SCALE GENOMIC DNA]</scope>
    <source>
        <strain evidence="3">CGMCC 1.6496</strain>
    </source>
</reference>
<dbReference type="RefSeq" id="WP_073010819.1">
    <property type="nucleotide sequence ID" value="NZ_FQXD01000013.1"/>
</dbReference>
<evidence type="ECO:0000313" key="3">
    <source>
        <dbReference type="Proteomes" id="UP000184079"/>
    </source>
</evidence>
<accession>A0A1M5VNM9</accession>
<sequence length="78" mass="9621">MSERKKQVIHVKDLVIKADNVFIEPQRPPRPPHRRDPFSSSRRPFDENEKEDHEKEDSYHREDDEHREDERRSPFSWL</sequence>
<dbReference type="Proteomes" id="UP000184079">
    <property type="component" value="Unassembled WGS sequence"/>
</dbReference>
<organism evidence="2 3">
    <name type="scientific">Virgibacillus chiguensis</name>
    <dbReference type="NCBI Taxonomy" id="411959"/>
    <lineage>
        <taxon>Bacteria</taxon>
        <taxon>Bacillati</taxon>
        <taxon>Bacillota</taxon>
        <taxon>Bacilli</taxon>
        <taxon>Bacillales</taxon>
        <taxon>Bacillaceae</taxon>
        <taxon>Virgibacillus</taxon>
    </lineage>
</organism>
<dbReference type="EMBL" id="FQXD01000013">
    <property type="protein sequence ID" value="SHH76837.1"/>
    <property type="molecule type" value="Genomic_DNA"/>
</dbReference>